<protein>
    <submittedName>
        <fullName evidence="1">Uncharacterized protein</fullName>
    </submittedName>
</protein>
<dbReference type="EMBL" id="BQNB010013367">
    <property type="protein sequence ID" value="GJT15075.1"/>
    <property type="molecule type" value="Genomic_DNA"/>
</dbReference>
<dbReference type="Proteomes" id="UP001151760">
    <property type="component" value="Unassembled WGS sequence"/>
</dbReference>
<evidence type="ECO:0000313" key="1">
    <source>
        <dbReference type="EMBL" id="GJT15075.1"/>
    </source>
</evidence>
<name>A0ABQ5BJS5_9ASTR</name>
<proteinExistence type="predicted"/>
<gene>
    <name evidence="1" type="ORF">Tco_0873781</name>
</gene>
<keyword evidence="2" id="KW-1185">Reference proteome</keyword>
<accession>A0ABQ5BJS5</accession>
<organism evidence="1 2">
    <name type="scientific">Tanacetum coccineum</name>
    <dbReference type="NCBI Taxonomy" id="301880"/>
    <lineage>
        <taxon>Eukaryota</taxon>
        <taxon>Viridiplantae</taxon>
        <taxon>Streptophyta</taxon>
        <taxon>Embryophyta</taxon>
        <taxon>Tracheophyta</taxon>
        <taxon>Spermatophyta</taxon>
        <taxon>Magnoliopsida</taxon>
        <taxon>eudicotyledons</taxon>
        <taxon>Gunneridae</taxon>
        <taxon>Pentapetalae</taxon>
        <taxon>asterids</taxon>
        <taxon>campanulids</taxon>
        <taxon>Asterales</taxon>
        <taxon>Asteraceae</taxon>
        <taxon>Asteroideae</taxon>
        <taxon>Anthemideae</taxon>
        <taxon>Anthemidinae</taxon>
        <taxon>Tanacetum</taxon>
    </lineage>
</organism>
<evidence type="ECO:0000313" key="2">
    <source>
        <dbReference type="Proteomes" id="UP001151760"/>
    </source>
</evidence>
<comment type="caution">
    <text evidence="1">The sequence shown here is derived from an EMBL/GenBank/DDBJ whole genome shotgun (WGS) entry which is preliminary data.</text>
</comment>
<sequence length="311" mass="34943">MGRRHLRVSSAAGNCFKCGHGCHLNGLARRTFGASSSVMRKRSQIISGIKPVSLALTQDQAANTSAYSRADPDLQSSLIAWHPIELKMLRISYRSYGSEVLFARVVSPWGHRFCFQEEAVAEIMYRLPERAGDSSKLLFTHVRSIMNSVMPFGRTNALLQKNYYGSAERLKASTNMAKPTSVAEVNDFLGLAGYEVGYDTGIKVEERDIRDLERFGYRVNVFRGQMGYWATEGLSQNLKISQIKTLREETRNLAIIQNIDPLDRVSIDDDGILWQKFFKENEKKILSGAGDGVRIYPDSVVIFDEKKLGNS</sequence>
<reference evidence="1" key="2">
    <citation type="submission" date="2022-01" db="EMBL/GenBank/DDBJ databases">
        <authorList>
            <person name="Yamashiro T."/>
            <person name="Shiraishi A."/>
            <person name="Satake H."/>
            <person name="Nakayama K."/>
        </authorList>
    </citation>
    <scope>NUCLEOTIDE SEQUENCE</scope>
</reference>
<reference evidence="1" key="1">
    <citation type="journal article" date="2022" name="Int. J. Mol. Sci.">
        <title>Draft Genome of Tanacetum Coccineum: Genomic Comparison of Closely Related Tanacetum-Family Plants.</title>
        <authorList>
            <person name="Yamashiro T."/>
            <person name="Shiraishi A."/>
            <person name="Nakayama K."/>
            <person name="Satake H."/>
        </authorList>
    </citation>
    <scope>NUCLEOTIDE SEQUENCE</scope>
</reference>